<dbReference type="InterPro" id="IPR015424">
    <property type="entry name" value="PyrdxlP-dep_Trfase"/>
</dbReference>
<protein>
    <recommendedName>
        <fullName evidence="3">Aminotransferase class I/classII domain-containing protein</fullName>
    </recommendedName>
</protein>
<accession>A0A0S8JKG7</accession>
<dbReference type="EMBL" id="LJVA01000032">
    <property type="protein sequence ID" value="KPL10225.1"/>
    <property type="molecule type" value="Genomic_DNA"/>
</dbReference>
<dbReference type="InterPro" id="IPR015422">
    <property type="entry name" value="PyrdxlP-dep_Trfase_small"/>
</dbReference>
<dbReference type="SUPFAM" id="SSF53383">
    <property type="entry name" value="PLP-dependent transferases"/>
    <property type="match status" value="1"/>
</dbReference>
<comment type="caution">
    <text evidence="1">The sequence shown here is derived from an EMBL/GenBank/DDBJ whole genome shotgun (WGS) entry which is preliminary data.</text>
</comment>
<gene>
    <name evidence="1" type="ORF">AMJ71_03985</name>
</gene>
<evidence type="ECO:0000313" key="2">
    <source>
        <dbReference type="Proteomes" id="UP000051035"/>
    </source>
</evidence>
<name>A0A0S8JKG7_UNCT6</name>
<sequence length="60" mass="6316">MVVLEVLAGPAEASRVQEELAARSVLVVPFGASQLRAVTHLDIGDGELEKAISVFRAVLS</sequence>
<proteinExistence type="predicted"/>
<evidence type="ECO:0008006" key="3">
    <source>
        <dbReference type="Google" id="ProtNLM"/>
    </source>
</evidence>
<dbReference type="AlphaFoldDB" id="A0A0S8JKG7"/>
<dbReference type="Gene3D" id="3.90.1150.10">
    <property type="entry name" value="Aspartate Aminotransferase, domain 1"/>
    <property type="match status" value="1"/>
</dbReference>
<dbReference type="Proteomes" id="UP000051035">
    <property type="component" value="Unassembled WGS sequence"/>
</dbReference>
<organism evidence="1 2">
    <name type="scientific">candidate division TA06 bacterium SM1_40</name>
    <dbReference type="NCBI Taxonomy" id="1703773"/>
    <lineage>
        <taxon>Bacteria</taxon>
        <taxon>Bacteria division TA06</taxon>
    </lineage>
</organism>
<reference evidence="1 2" key="1">
    <citation type="journal article" date="2015" name="Microbiome">
        <title>Genomic resolution of linkages in carbon, nitrogen, and sulfur cycling among widespread estuary sediment bacteria.</title>
        <authorList>
            <person name="Baker B.J."/>
            <person name="Lazar C.S."/>
            <person name="Teske A.P."/>
            <person name="Dick G.J."/>
        </authorList>
    </citation>
    <scope>NUCLEOTIDE SEQUENCE [LARGE SCALE GENOMIC DNA]</scope>
    <source>
        <strain evidence="1">SM1_40</strain>
    </source>
</reference>
<evidence type="ECO:0000313" key="1">
    <source>
        <dbReference type="EMBL" id="KPL10225.1"/>
    </source>
</evidence>